<evidence type="ECO:0000313" key="1">
    <source>
        <dbReference type="EMBL" id="EYB88781.1"/>
    </source>
</evidence>
<name>A0A016SEH8_9BILA</name>
<reference evidence="2" key="1">
    <citation type="journal article" date="2015" name="Nat. Genet.">
        <title>The genome and transcriptome of the zoonotic hookworm Ancylostoma ceylanicum identify infection-specific gene families.</title>
        <authorList>
            <person name="Schwarz E.M."/>
            <person name="Hu Y."/>
            <person name="Antoshechkin I."/>
            <person name="Miller M.M."/>
            <person name="Sternberg P.W."/>
            <person name="Aroian R.V."/>
        </authorList>
    </citation>
    <scope>NUCLEOTIDE SEQUENCE</scope>
    <source>
        <strain evidence="2">HY135</strain>
    </source>
</reference>
<organism evidence="1 2">
    <name type="scientific">Ancylostoma ceylanicum</name>
    <dbReference type="NCBI Taxonomy" id="53326"/>
    <lineage>
        <taxon>Eukaryota</taxon>
        <taxon>Metazoa</taxon>
        <taxon>Ecdysozoa</taxon>
        <taxon>Nematoda</taxon>
        <taxon>Chromadorea</taxon>
        <taxon>Rhabditida</taxon>
        <taxon>Rhabditina</taxon>
        <taxon>Rhabditomorpha</taxon>
        <taxon>Strongyloidea</taxon>
        <taxon>Ancylostomatidae</taxon>
        <taxon>Ancylostomatinae</taxon>
        <taxon>Ancylostoma</taxon>
    </lineage>
</organism>
<evidence type="ECO:0000313" key="2">
    <source>
        <dbReference type="Proteomes" id="UP000024635"/>
    </source>
</evidence>
<keyword evidence="2" id="KW-1185">Reference proteome</keyword>
<protein>
    <submittedName>
        <fullName evidence="1">Uncharacterized protein</fullName>
    </submittedName>
</protein>
<accession>A0A016SEH8</accession>
<gene>
    <name evidence="1" type="primary">Acey_s0242.g3453</name>
    <name evidence="1" type="ORF">Y032_0242g3453</name>
</gene>
<dbReference type="Proteomes" id="UP000024635">
    <property type="component" value="Unassembled WGS sequence"/>
</dbReference>
<sequence>MQILNKQQIHSEMISARDGRPLSGTAQRQLAAAETGWERDLLRIRAHPRVFPLEGSPQLSHFQKMCKLSCPPCIADGWKTGVELNKETIGFTKILGTLSLTLSFLPGTLINVQLTLSLTHLFQHRFIICFFSQDYYNQRQPMGLWLSEIDTWNIKVDPNPNAFISYQKQDRNYCNVSIVYMKGFCSLKMSR</sequence>
<proteinExistence type="predicted"/>
<comment type="caution">
    <text evidence="1">The sequence shown here is derived from an EMBL/GenBank/DDBJ whole genome shotgun (WGS) entry which is preliminary data.</text>
</comment>
<dbReference type="EMBL" id="JARK01001578">
    <property type="protein sequence ID" value="EYB88781.1"/>
    <property type="molecule type" value="Genomic_DNA"/>
</dbReference>
<dbReference type="AlphaFoldDB" id="A0A016SEH8"/>